<accession>A0A6A6BBQ3</accession>
<proteinExistence type="predicted"/>
<name>A0A6A6BBQ3_9PEZI</name>
<evidence type="ECO:0000313" key="1">
    <source>
        <dbReference type="EMBL" id="KAF2141629.1"/>
    </source>
</evidence>
<dbReference type="RefSeq" id="XP_033397341.1">
    <property type="nucleotide sequence ID" value="XM_033536924.1"/>
</dbReference>
<dbReference type="OrthoDB" id="5086500at2759"/>
<dbReference type="GeneID" id="54294420"/>
<protein>
    <submittedName>
        <fullName evidence="1">Uncharacterized protein</fullName>
    </submittedName>
</protein>
<organism evidence="1 2">
    <name type="scientific">Aplosporella prunicola CBS 121167</name>
    <dbReference type="NCBI Taxonomy" id="1176127"/>
    <lineage>
        <taxon>Eukaryota</taxon>
        <taxon>Fungi</taxon>
        <taxon>Dikarya</taxon>
        <taxon>Ascomycota</taxon>
        <taxon>Pezizomycotina</taxon>
        <taxon>Dothideomycetes</taxon>
        <taxon>Dothideomycetes incertae sedis</taxon>
        <taxon>Botryosphaeriales</taxon>
        <taxon>Aplosporellaceae</taxon>
        <taxon>Aplosporella</taxon>
    </lineage>
</organism>
<dbReference type="EMBL" id="ML995486">
    <property type="protein sequence ID" value="KAF2141629.1"/>
    <property type="molecule type" value="Genomic_DNA"/>
</dbReference>
<dbReference type="Proteomes" id="UP000799438">
    <property type="component" value="Unassembled WGS sequence"/>
</dbReference>
<keyword evidence="2" id="KW-1185">Reference proteome</keyword>
<reference evidence="1" key="1">
    <citation type="journal article" date="2020" name="Stud. Mycol.">
        <title>101 Dothideomycetes genomes: a test case for predicting lifestyles and emergence of pathogens.</title>
        <authorList>
            <person name="Haridas S."/>
            <person name="Albert R."/>
            <person name="Binder M."/>
            <person name="Bloem J."/>
            <person name="Labutti K."/>
            <person name="Salamov A."/>
            <person name="Andreopoulos B."/>
            <person name="Baker S."/>
            <person name="Barry K."/>
            <person name="Bills G."/>
            <person name="Bluhm B."/>
            <person name="Cannon C."/>
            <person name="Castanera R."/>
            <person name="Culley D."/>
            <person name="Daum C."/>
            <person name="Ezra D."/>
            <person name="Gonzalez J."/>
            <person name="Henrissat B."/>
            <person name="Kuo A."/>
            <person name="Liang C."/>
            <person name="Lipzen A."/>
            <person name="Lutzoni F."/>
            <person name="Magnuson J."/>
            <person name="Mondo S."/>
            <person name="Nolan M."/>
            <person name="Ohm R."/>
            <person name="Pangilinan J."/>
            <person name="Park H.-J."/>
            <person name="Ramirez L."/>
            <person name="Alfaro M."/>
            <person name="Sun H."/>
            <person name="Tritt A."/>
            <person name="Yoshinaga Y."/>
            <person name="Zwiers L.-H."/>
            <person name="Turgeon B."/>
            <person name="Goodwin S."/>
            <person name="Spatafora J."/>
            <person name="Crous P."/>
            <person name="Grigoriev I."/>
        </authorList>
    </citation>
    <scope>NUCLEOTIDE SEQUENCE</scope>
    <source>
        <strain evidence="1">CBS 121167</strain>
    </source>
</reference>
<dbReference type="AlphaFoldDB" id="A0A6A6BBQ3"/>
<evidence type="ECO:0000313" key="2">
    <source>
        <dbReference type="Proteomes" id="UP000799438"/>
    </source>
</evidence>
<sequence>MAAPAAAANTKRMDTWGGSLSLGPAKANIKHSVTTIIPGPAPNPQTGELFLWPGMSNGTGDLVQTTIESWSDGNWCGGTDDEWCVRASLFGGFGQKDGPAASVSKDMKVKIEYTLESDGETWTQMVTDADTGKQLSTFSYASGPYMTGWGTGTECDDGCSGTIAEQKYINTKITLDAPDKTFIDTLSTAGGATYEGLKMSDDGTVLTIDTITIPAME</sequence>
<gene>
    <name evidence="1" type="ORF">K452DRAFT_227913</name>
</gene>